<sequence length="113" mass="13081">MKSRNEKKRGSSVPKGGHMGKKFSINNDPFFETESKKRRKMEYEDDDIESGDFEEMAEILGGSDPSGGEEKHEDEDEETPGEIRKWVATELLDKMRAIARKEKEDEEEEEPRD</sequence>
<organism evidence="2 3">
    <name type="scientific">Durio zibethinus</name>
    <name type="common">Durian</name>
    <dbReference type="NCBI Taxonomy" id="66656"/>
    <lineage>
        <taxon>Eukaryota</taxon>
        <taxon>Viridiplantae</taxon>
        <taxon>Streptophyta</taxon>
        <taxon>Embryophyta</taxon>
        <taxon>Tracheophyta</taxon>
        <taxon>Spermatophyta</taxon>
        <taxon>Magnoliopsida</taxon>
        <taxon>eudicotyledons</taxon>
        <taxon>Gunneridae</taxon>
        <taxon>Pentapetalae</taxon>
        <taxon>rosids</taxon>
        <taxon>malvids</taxon>
        <taxon>Malvales</taxon>
        <taxon>Malvaceae</taxon>
        <taxon>Helicteroideae</taxon>
        <taxon>Durio</taxon>
    </lineage>
</organism>
<dbReference type="KEGG" id="dzi:111275365"/>
<evidence type="ECO:0000256" key="1">
    <source>
        <dbReference type="SAM" id="MobiDB-lite"/>
    </source>
</evidence>
<proteinExistence type="predicted"/>
<name>A0A6P5WKH3_DURZI</name>
<evidence type="ECO:0000313" key="3">
    <source>
        <dbReference type="RefSeq" id="XP_022716444.1"/>
    </source>
</evidence>
<dbReference type="AlphaFoldDB" id="A0A6P5WKH3"/>
<dbReference type="Proteomes" id="UP000515121">
    <property type="component" value="Unplaced"/>
</dbReference>
<feature type="compositionally biased region" description="Acidic residues" evidence="1">
    <location>
        <begin position="43"/>
        <end position="57"/>
    </location>
</feature>
<evidence type="ECO:0000313" key="2">
    <source>
        <dbReference type="Proteomes" id="UP000515121"/>
    </source>
</evidence>
<gene>
    <name evidence="3" type="primary">LOC111275365</name>
</gene>
<keyword evidence="2" id="KW-1185">Reference proteome</keyword>
<protein>
    <submittedName>
        <fullName evidence="3">U3 snoRNP-associated protein-like YAO</fullName>
    </submittedName>
</protein>
<dbReference type="GeneID" id="111275365"/>
<accession>A0A6P5WKH3</accession>
<reference evidence="3" key="1">
    <citation type="submission" date="2025-08" db="UniProtKB">
        <authorList>
            <consortium name="RefSeq"/>
        </authorList>
    </citation>
    <scope>IDENTIFICATION</scope>
    <source>
        <tissue evidence="3">Fruit stalk</tissue>
    </source>
</reference>
<feature type="region of interest" description="Disordered" evidence="1">
    <location>
        <begin position="1"/>
        <end position="83"/>
    </location>
</feature>
<dbReference type="RefSeq" id="XP_022716444.1">
    <property type="nucleotide sequence ID" value="XM_022860709.1"/>
</dbReference>